<dbReference type="Pfam" id="PF20060">
    <property type="entry name" value="DUF6459"/>
    <property type="match status" value="1"/>
</dbReference>
<feature type="compositionally biased region" description="Gly residues" evidence="1">
    <location>
        <begin position="69"/>
        <end position="79"/>
    </location>
</feature>
<evidence type="ECO:0000256" key="1">
    <source>
        <dbReference type="SAM" id="MobiDB-lite"/>
    </source>
</evidence>
<reference evidence="2 3" key="1">
    <citation type="submission" date="2019-06" db="EMBL/GenBank/DDBJ databases">
        <title>Sequencing the genomes of 1000 actinobacteria strains.</title>
        <authorList>
            <person name="Klenk H.-P."/>
        </authorList>
    </citation>
    <scope>NUCLEOTIDE SEQUENCE [LARGE SCALE GENOMIC DNA]</scope>
    <source>
        <strain evidence="2 3">DSM 44826</strain>
    </source>
</reference>
<proteinExistence type="predicted"/>
<dbReference type="OrthoDB" id="3218510at2"/>
<dbReference type="InterPro" id="IPR045596">
    <property type="entry name" value="DUF6459"/>
</dbReference>
<organism evidence="2 3">
    <name type="scientific">Kitasatospora viridis</name>
    <dbReference type="NCBI Taxonomy" id="281105"/>
    <lineage>
        <taxon>Bacteria</taxon>
        <taxon>Bacillati</taxon>
        <taxon>Actinomycetota</taxon>
        <taxon>Actinomycetes</taxon>
        <taxon>Kitasatosporales</taxon>
        <taxon>Streptomycetaceae</taxon>
        <taxon>Kitasatospora</taxon>
    </lineage>
</organism>
<sequence>MTQTALATPMVTIRPLGRAATGEHPPHRPAAARTAAPRQPLRPHAGAPAPRAPRHPRSACAMPADRPGTGSGSGTGTGTGTDEAAARRELARRFAQRLVEVLAGARPAGQLARHTTHDGYRQLAGLVRRGPLRSAAGRGRLGLGPVHEFSPAPDAVEVCVRVATGRRDHVVAFRLERHHRTETWQCAAVEAR</sequence>
<dbReference type="RefSeq" id="WP_145905946.1">
    <property type="nucleotide sequence ID" value="NZ_BAAAMZ010000029.1"/>
</dbReference>
<feature type="compositionally biased region" description="Low complexity" evidence="1">
    <location>
        <begin position="29"/>
        <end position="49"/>
    </location>
</feature>
<evidence type="ECO:0000313" key="2">
    <source>
        <dbReference type="EMBL" id="TWF99734.1"/>
    </source>
</evidence>
<dbReference type="EMBL" id="VIWT01000001">
    <property type="protein sequence ID" value="TWF99734.1"/>
    <property type="molecule type" value="Genomic_DNA"/>
</dbReference>
<evidence type="ECO:0000313" key="3">
    <source>
        <dbReference type="Proteomes" id="UP000317940"/>
    </source>
</evidence>
<comment type="caution">
    <text evidence="2">The sequence shown here is derived from an EMBL/GenBank/DDBJ whole genome shotgun (WGS) entry which is preliminary data.</text>
</comment>
<feature type="region of interest" description="Disordered" evidence="1">
    <location>
        <begin position="1"/>
        <end position="84"/>
    </location>
</feature>
<keyword evidence="3" id="KW-1185">Reference proteome</keyword>
<gene>
    <name evidence="2" type="ORF">FHX73_113585</name>
</gene>
<accession>A0A561UK43</accession>
<dbReference type="AlphaFoldDB" id="A0A561UK43"/>
<dbReference type="Proteomes" id="UP000317940">
    <property type="component" value="Unassembled WGS sequence"/>
</dbReference>
<name>A0A561UK43_9ACTN</name>
<protein>
    <submittedName>
        <fullName evidence="2">Uncharacterized protein</fullName>
    </submittedName>
</protein>